<sequence>MENRHTSPDSRRSFGGNTEVNQRRRRCAKMLFCLAHHCLVLTLPQQRIRQDGISSLDGQIGSGGHDAKEKEYEVVDPLFFPRLSSSLPPQVWLPVEGREGWGRGEVATESCALQACIAASPSTVPPQKERRELLNAALGAAAPLTAPRGEALQGQGLSLQAFEAWGGEGLPCAPDLGGQAQPPYLPPWEESQGTMGRGALAPTPASWHSGEGWGGCGSLPSPQQAESPSGELVVAGVSPRGPQMSREQIGPPRESIKLSPEMIPAIADTAWGYQSKEGLAHYPAAGPVTLEGEGSDHLGLHGKMATWKAAGEQLLGLVQLPDIPSAPAIDSQNHPTNLPSSAVSAPDTDPVPV</sequence>
<feature type="region of interest" description="Disordered" evidence="1">
    <location>
        <begin position="323"/>
        <end position="353"/>
    </location>
</feature>
<reference evidence="2" key="1">
    <citation type="submission" date="2019-10" db="EMBL/GenBank/DDBJ databases">
        <title>The sequence and de novo assembly of the wild yak genome.</title>
        <authorList>
            <person name="Liu Y."/>
        </authorList>
    </citation>
    <scope>NUCLEOTIDE SEQUENCE [LARGE SCALE GENOMIC DNA]</scope>
    <source>
        <strain evidence="2">WY2019</strain>
    </source>
</reference>
<evidence type="ECO:0000313" key="2">
    <source>
        <dbReference type="EMBL" id="MXQ93174.1"/>
    </source>
</evidence>
<name>A0A6B0RYW6_9CETA</name>
<accession>A0A6B0RYW6</accession>
<feature type="compositionally biased region" description="Polar residues" evidence="1">
    <location>
        <begin position="330"/>
        <end position="343"/>
    </location>
</feature>
<protein>
    <submittedName>
        <fullName evidence="2">Uncharacterized protein</fullName>
    </submittedName>
</protein>
<keyword evidence="3" id="KW-1185">Reference proteome</keyword>
<gene>
    <name evidence="2" type="ORF">E5288_WYG003665</name>
</gene>
<dbReference type="AlphaFoldDB" id="A0A6B0RYW6"/>
<dbReference type="Proteomes" id="UP000322234">
    <property type="component" value="Unassembled WGS sequence"/>
</dbReference>
<organism evidence="2 3">
    <name type="scientific">Bos mutus</name>
    <name type="common">wild yak</name>
    <dbReference type="NCBI Taxonomy" id="72004"/>
    <lineage>
        <taxon>Eukaryota</taxon>
        <taxon>Metazoa</taxon>
        <taxon>Chordata</taxon>
        <taxon>Craniata</taxon>
        <taxon>Vertebrata</taxon>
        <taxon>Euteleostomi</taxon>
        <taxon>Mammalia</taxon>
        <taxon>Eutheria</taxon>
        <taxon>Laurasiatheria</taxon>
        <taxon>Artiodactyla</taxon>
        <taxon>Ruminantia</taxon>
        <taxon>Pecora</taxon>
        <taxon>Bovidae</taxon>
        <taxon>Bovinae</taxon>
        <taxon>Bos</taxon>
    </lineage>
</organism>
<evidence type="ECO:0000313" key="3">
    <source>
        <dbReference type="Proteomes" id="UP000322234"/>
    </source>
</evidence>
<feature type="region of interest" description="Disordered" evidence="1">
    <location>
        <begin position="172"/>
        <end position="254"/>
    </location>
</feature>
<proteinExistence type="predicted"/>
<evidence type="ECO:0000256" key="1">
    <source>
        <dbReference type="SAM" id="MobiDB-lite"/>
    </source>
</evidence>
<comment type="caution">
    <text evidence="2">The sequence shown here is derived from an EMBL/GenBank/DDBJ whole genome shotgun (WGS) entry which is preliminary data.</text>
</comment>
<dbReference type="EMBL" id="VBQZ03000091">
    <property type="protein sequence ID" value="MXQ93174.1"/>
    <property type="molecule type" value="Genomic_DNA"/>
</dbReference>